<dbReference type="Proteomes" id="UP000194137">
    <property type="component" value="Chromosome"/>
</dbReference>
<evidence type="ECO:0000313" key="1">
    <source>
        <dbReference type="EMBL" id="ARP99680.1"/>
    </source>
</evidence>
<dbReference type="EMBL" id="CP021112">
    <property type="protein sequence ID" value="ARP99680.1"/>
    <property type="molecule type" value="Genomic_DNA"/>
</dbReference>
<dbReference type="Pfam" id="PF14464">
    <property type="entry name" value="Prok-JAB"/>
    <property type="match status" value="1"/>
</dbReference>
<proteinExistence type="predicted"/>
<dbReference type="STRING" id="1235591.CAK95_11720"/>
<keyword evidence="2" id="KW-1185">Reference proteome</keyword>
<dbReference type="OrthoDB" id="7848394at2"/>
<gene>
    <name evidence="1" type="ORF">CAK95_11720</name>
</gene>
<organism evidence="1 2">
    <name type="scientific">Pseudorhodoplanes sinuspersici</name>
    <dbReference type="NCBI Taxonomy" id="1235591"/>
    <lineage>
        <taxon>Bacteria</taxon>
        <taxon>Pseudomonadati</taxon>
        <taxon>Pseudomonadota</taxon>
        <taxon>Alphaproteobacteria</taxon>
        <taxon>Hyphomicrobiales</taxon>
        <taxon>Pseudorhodoplanes</taxon>
    </lineage>
</organism>
<dbReference type="RefSeq" id="WP_086088088.1">
    <property type="nucleotide sequence ID" value="NZ_CP021112.1"/>
</dbReference>
<accession>A0A1W6ZRD3</accession>
<dbReference type="KEGG" id="psin:CAK95_11720"/>
<name>A0A1W6ZRD3_9HYPH</name>
<protein>
    <submittedName>
        <fullName evidence="1">Uncharacterized protein</fullName>
    </submittedName>
</protein>
<evidence type="ECO:0000313" key="2">
    <source>
        <dbReference type="Proteomes" id="UP000194137"/>
    </source>
</evidence>
<dbReference type="InterPro" id="IPR028090">
    <property type="entry name" value="JAB_dom_prok"/>
</dbReference>
<dbReference type="Gene3D" id="3.40.140.10">
    <property type="entry name" value="Cytidine Deaminase, domain 2"/>
    <property type="match status" value="1"/>
</dbReference>
<dbReference type="AlphaFoldDB" id="A0A1W6ZRD3"/>
<reference evidence="1 2" key="1">
    <citation type="submission" date="2017-05" db="EMBL/GenBank/DDBJ databases">
        <title>Full genome sequence of Pseudorhodoplanes sinuspersici.</title>
        <authorList>
            <person name="Dastgheib S.M.M."/>
            <person name="Shavandi M."/>
            <person name="Tirandaz H."/>
        </authorList>
    </citation>
    <scope>NUCLEOTIDE SEQUENCE [LARGE SCALE GENOMIC DNA]</scope>
    <source>
        <strain evidence="1 2">RIPI110</strain>
    </source>
</reference>
<dbReference type="SUPFAM" id="SSF102712">
    <property type="entry name" value="JAB1/MPN domain"/>
    <property type="match status" value="1"/>
</dbReference>
<sequence length="176" mass="20363">MKLVLPHRIIKRLRRKLRGRTREIGGIIVGEHVGHDEFRIVDLSFQKRGGTFAHFVRDPAHHEAFLDDFFTRTGKDYKRFNYLGEWHSHPTFDPLPSGPDIRTMFKLVEDPEVGVNFAILIIARLRGWSTVELSATLFRTGHTPEPVQVEVDVAPDTIDKQSTFERLLALFYNVRT</sequence>